<dbReference type="PANTHER" id="PTHR33862">
    <property type="entry name" value="OROFACIAL CLEFT 1 CANDIDATE GENE 1 PROTEIN"/>
    <property type="match status" value="1"/>
</dbReference>
<reference evidence="2 3" key="1">
    <citation type="submission" date="2024-03" db="EMBL/GenBank/DDBJ databases">
        <title>The Acrasis kona genome and developmental transcriptomes reveal deep origins of eukaryotic multicellular pathways.</title>
        <authorList>
            <person name="Sheikh S."/>
            <person name="Fu C.-J."/>
            <person name="Brown M.W."/>
            <person name="Baldauf S.L."/>
        </authorList>
    </citation>
    <scope>NUCLEOTIDE SEQUENCE [LARGE SCALE GENOMIC DNA]</scope>
    <source>
        <strain evidence="2 3">ATCC MYA-3509</strain>
    </source>
</reference>
<feature type="transmembrane region" description="Helical" evidence="1">
    <location>
        <begin position="179"/>
        <end position="209"/>
    </location>
</feature>
<feature type="non-terminal residue" evidence="2">
    <location>
        <position position="316"/>
    </location>
</feature>
<feature type="transmembrane region" description="Helical" evidence="1">
    <location>
        <begin position="35"/>
        <end position="54"/>
    </location>
</feature>
<feature type="transmembrane region" description="Helical" evidence="1">
    <location>
        <begin position="97"/>
        <end position="123"/>
    </location>
</feature>
<dbReference type="PANTHER" id="PTHR33862:SF3">
    <property type="entry name" value="OROFACIAL CLEFT 1 CANDIDATE GENE 1 PROTEIN"/>
    <property type="match status" value="1"/>
</dbReference>
<feature type="transmembrane region" description="Helical" evidence="1">
    <location>
        <begin position="135"/>
        <end position="159"/>
    </location>
</feature>
<keyword evidence="1" id="KW-0472">Membrane</keyword>
<sequence length="316" mass="37210">MKPDGYDQHLTSLKSTRFLIKAIVNDMDLNTPLRILFYVSLFMFVFCFWLRLYLHYFGQWLYLNVVAKAPYLTFEPNAVIVWVQYERDWLTFGHECGVVISGVLINMVVFAMFVFFIWVFQCVRVKVPGVGSRFVVLFGVNTLLDPLLILLVDLCYARWRDGDAFKLYWNSMRTEQHGVYGVLTTVMIYGWAFLLTSFLLYYFILYVFMNGQIIDIFRRLHGDEEKFYVPNDHQVSQAEMLFAVDKSLRYRGKGGELRRLLVVEYEAAGDVSKKVQHFIIYTVEVQDGVIEEDERGERRVVVKGERVVKQVYRQFV</sequence>
<keyword evidence="3" id="KW-1185">Reference proteome</keyword>
<keyword evidence="1" id="KW-1133">Transmembrane helix</keyword>
<protein>
    <submittedName>
        <fullName evidence="2">Uncharacterized protein</fullName>
    </submittedName>
</protein>
<feature type="transmembrane region" description="Helical" evidence="1">
    <location>
        <begin position="61"/>
        <end position="85"/>
    </location>
</feature>
<evidence type="ECO:0000313" key="2">
    <source>
        <dbReference type="EMBL" id="KAL0485723.1"/>
    </source>
</evidence>
<proteinExistence type="predicted"/>
<dbReference type="EMBL" id="JAOPGA020001160">
    <property type="protein sequence ID" value="KAL0485723.1"/>
    <property type="molecule type" value="Genomic_DNA"/>
</dbReference>
<keyword evidence="1" id="KW-0812">Transmembrane</keyword>
<dbReference type="AlphaFoldDB" id="A0AAW2Z9T1"/>
<organism evidence="2 3">
    <name type="scientific">Acrasis kona</name>
    <dbReference type="NCBI Taxonomy" id="1008807"/>
    <lineage>
        <taxon>Eukaryota</taxon>
        <taxon>Discoba</taxon>
        <taxon>Heterolobosea</taxon>
        <taxon>Tetramitia</taxon>
        <taxon>Eutetramitia</taxon>
        <taxon>Acrasidae</taxon>
        <taxon>Acrasis</taxon>
    </lineage>
</organism>
<name>A0AAW2Z9T1_9EUKA</name>
<gene>
    <name evidence="2" type="ORF">AKO1_003286</name>
</gene>
<evidence type="ECO:0000256" key="1">
    <source>
        <dbReference type="SAM" id="Phobius"/>
    </source>
</evidence>
<comment type="caution">
    <text evidence="2">The sequence shown here is derived from an EMBL/GenBank/DDBJ whole genome shotgun (WGS) entry which is preliminary data.</text>
</comment>
<accession>A0AAW2Z9T1</accession>
<dbReference type="Proteomes" id="UP001431209">
    <property type="component" value="Unassembled WGS sequence"/>
</dbReference>
<evidence type="ECO:0000313" key="3">
    <source>
        <dbReference type="Proteomes" id="UP001431209"/>
    </source>
</evidence>
<dbReference type="InterPro" id="IPR031390">
    <property type="entry name" value="OFCC1"/>
</dbReference>